<feature type="compositionally biased region" description="Polar residues" evidence="1">
    <location>
        <begin position="193"/>
        <end position="203"/>
    </location>
</feature>
<gene>
    <name evidence="2" type="ORF">FJTKL_03679</name>
</gene>
<accession>A0ABR4DUN1</accession>
<evidence type="ECO:0000313" key="2">
    <source>
        <dbReference type="EMBL" id="KAL2274061.1"/>
    </source>
</evidence>
<feature type="region of interest" description="Disordered" evidence="1">
    <location>
        <begin position="155"/>
        <end position="223"/>
    </location>
</feature>
<dbReference type="Proteomes" id="UP001600888">
    <property type="component" value="Unassembled WGS sequence"/>
</dbReference>
<name>A0ABR4DUN1_9PEZI</name>
<feature type="region of interest" description="Disordered" evidence="1">
    <location>
        <begin position="345"/>
        <end position="380"/>
    </location>
</feature>
<evidence type="ECO:0000313" key="3">
    <source>
        <dbReference type="Proteomes" id="UP001600888"/>
    </source>
</evidence>
<organism evidence="2 3">
    <name type="scientific">Diaporthe vaccinii</name>
    <dbReference type="NCBI Taxonomy" id="105482"/>
    <lineage>
        <taxon>Eukaryota</taxon>
        <taxon>Fungi</taxon>
        <taxon>Dikarya</taxon>
        <taxon>Ascomycota</taxon>
        <taxon>Pezizomycotina</taxon>
        <taxon>Sordariomycetes</taxon>
        <taxon>Sordariomycetidae</taxon>
        <taxon>Diaporthales</taxon>
        <taxon>Diaporthaceae</taxon>
        <taxon>Diaporthe</taxon>
        <taxon>Diaporthe eres species complex</taxon>
    </lineage>
</organism>
<feature type="compositionally biased region" description="Polar residues" evidence="1">
    <location>
        <begin position="162"/>
        <end position="171"/>
    </location>
</feature>
<comment type="caution">
    <text evidence="2">The sequence shown here is derived from an EMBL/GenBank/DDBJ whole genome shotgun (WGS) entry which is preliminary data.</text>
</comment>
<evidence type="ECO:0000256" key="1">
    <source>
        <dbReference type="SAM" id="MobiDB-lite"/>
    </source>
</evidence>
<reference evidence="2 3" key="1">
    <citation type="submission" date="2024-03" db="EMBL/GenBank/DDBJ databases">
        <title>A high-quality draft genome sequence of Diaporthe vaccinii, a causative agent of upright dieback and viscid rot disease in cranberry plants.</title>
        <authorList>
            <person name="Sarrasin M."/>
            <person name="Lang B.F."/>
            <person name="Burger G."/>
        </authorList>
    </citation>
    <scope>NUCLEOTIDE SEQUENCE [LARGE SCALE GENOMIC DNA]</scope>
    <source>
        <strain evidence="2 3">IS7</strain>
    </source>
</reference>
<feature type="compositionally biased region" description="Low complexity" evidence="1">
    <location>
        <begin position="205"/>
        <end position="222"/>
    </location>
</feature>
<dbReference type="EMBL" id="JBAWTH010000167">
    <property type="protein sequence ID" value="KAL2274061.1"/>
    <property type="molecule type" value="Genomic_DNA"/>
</dbReference>
<feature type="region of interest" description="Disordered" evidence="1">
    <location>
        <begin position="599"/>
        <end position="621"/>
    </location>
</feature>
<keyword evidence="3" id="KW-1185">Reference proteome</keyword>
<proteinExistence type="predicted"/>
<feature type="compositionally biased region" description="Polar residues" evidence="1">
    <location>
        <begin position="599"/>
        <end position="613"/>
    </location>
</feature>
<sequence>MAPKNAQKRELSAAELAMLDDIGAGRIDELPLQDTGMVPRNDAAMNSIESGRTGTDNRWNQAIAGGAFDDDDAAVVTGQRELANGQLARMRRAADLSYMAVNRGFDFNDRRLRQNHNGQIAPRAQFFRGERGPARAGLAHTGDGPVELRGAMRNSRHATQPAPVSNTSTQRPARPSTIDILPPVGSNGPVLKQASSSRSQPSNGARPPAQPAAVPTVSSAPPEEVRLRSTTVSLELPDGHTVLFQATVIFASPVFPNRTAEYPGNIYLVAGPTATEDQIILHIEEDSVEDVKRRTKEYVDYLSDADRLILQFKDDTSCVTWFVVVFRQRDVMVAFVDALRKFVGRPKEPSPSPDATTMGPPTVDTPAVSVEPPRNTSAPIIESPVLSNETAYDLTTAGRSLAETTSRNTVARHLDTIRTISVAILEDIVSWAMHIVAFVRDSGPAELANADALPGIIRGAAAAVLMEKHAGFADLDSKQRVAYVDEVCAPQVFERFKRRMLEDAAKKGPTEIASTVVPSIQKSPDVQETTPDKRLRPKYTIQKLLQLESTAVDPPEFLTELRYLPEMNPENRALIEQIIRQAYGLPGASLPLQAPQVSERTTPRTLHMNSSRAGSKLDGHVSPARAQNVGSRNSDAVSVHAAPALPTHPSRVTVTAPVETPHPDEPLISIHGEMNGLNSSRHNKNGVDLLGQSAGQFTGALSKNKSHLEDLMLIDRVEDFEVIRANDPEVAEIADRFARVHFDDGLPT</sequence>
<protein>
    <submittedName>
        <fullName evidence="2">Uncharacterized protein</fullName>
    </submittedName>
</protein>